<evidence type="ECO:0000313" key="2">
    <source>
        <dbReference type="EMBL" id="CAH0105415.1"/>
    </source>
</evidence>
<reference evidence="2" key="1">
    <citation type="submission" date="2021-11" db="EMBL/GenBank/DDBJ databases">
        <authorList>
            <person name="Schell T."/>
        </authorList>
    </citation>
    <scope>NUCLEOTIDE SEQUENCE</scope>
    <source>
        <strain evidence="2">M5</strain>
    </source>
</reference>
<feature type="region of interest" description="Disordered" evidence="1">
    <location>
        <begin position="77"/>
        <end position="96"/>
    </location>
</feature>
<organism evidence="2 3">
    <name type="scientific">Daphnia galeata</name>
    <dbReference type="NCBI Taxonomy" id="27404"/>
    <lineage>
        <taxon>Eukaryota</taxon>
        <taxon>Metazoa</taxon>
        <taxon>Ecdysozoa</taxon>
        <taxon>Arthropoda</taxon>
        <taxon>Crustacea</taxon>
        <taxon>Branchiopoda</taxon>
        <taxon>Diplostraca</taxon>
        <taxon>Cladocera</taxon>
        <taxon>Anomopoda</taxon>
        <taxon>Daphniidae</taxon>
        <taxon>Daphnia</taxon>
    </lineage>
</organism>
<accession>A0A8J2RY43</accession>
<protein>
    <submittedName>
        <fullName evidence="2">Uncharacterized protein</fullName>
    </submittedName>
</protein>
<dbReference type="OrthoDB" id="10333434at2759"/>
<dbReference type="Proteomes" id="UP000789390">
    <property type="component" value="Unassembled WGS sequence"/>
</dbReference>
<dbReference type="AlphaFoldDB" id="A0A8J2RY43"/>
<evidence type="ECO:0000313" key="3">
    <source>
        <dbReference type="Proteomes" id="UP000789390"/>
    </source>
</evidence>
<name>A0A8J2RY43_9CRUS</name>
<keyword evidence="3" id="KW-1185">Reference proteome</keyword>
<proteinExistence type="predicted"/>
<sequence>MAELISKEKVVVKFIFPCGGISFLKVSEEEKRRFDADPDFKKKITDAVYNQFLKQKEQTNIQEQLRVEEENRILDGHVDYETDNEGPGTSRQQRVRSLGHSRVAVIDGNIRVLPKEAVIKTGGKRKATLPSLRMPAVKKRRVIDSPASTSTSHVTKIGDVNDAKDVVDIDEYGVGEDEDDDERDSDKLTDYQTDRLLDSFVEFKPQFDAPY</sequence>
<evidence type="ECO:0000256" key="1">
    <source>
        <dbReference type="SAM" id="MobiDB-lite"/>
    </source>
</evidence>
<gene>
    <name evidence="2" type="ORF">DGAL_LOCUS8437</name>
</gene>
<dbReference type="EMBL" id="CAKKLH010000184">
    <property type="protein sequence ID" value="CAH0105415.1"/>
    <property type="molecule type" value="Genomic_DNA"/>
</dbReference>
<comment type="caution">
    <text evidence="2">The sequence shown here is derived from an EMBL/GenBank/DDBJ whole genome shotgun (WGS) entry which is preliminary data.</text>
</comment>